<evidence type="ECO:0000259" key="2">
    <source>
        <dbReference type="Pfam" id="PF00656"/>
    </source>
</evidence>
<keyword evidence="4" id="KW-1185">Reference proteome</keyword>
<sequence>MINSDPHGRSTHVELGGQSCFLAGSVLKILLVPVTWWCLSLGWLVIFASDAHADDRDEHSPRRHALLIGCTRYDHLPEHLHLVGPDNDVLLMRSVLETAGVPTDQITVLCDALEEPSLRPTRDNIVSQFKRLAKRVGPHDQVFIHLSGHGSQQPNDLGDQLADIEPDALDEVFCPADVSTASPGNPARIPSGITDDDFRVWLDAIRDAGASVFLIADTCHSGTITRASDERVIRSLRPESLGIRTGHARTQNARMATDPGIAEPNIERPDRVAKPNGFPRGRLLAIYAAQPGEVTFETQLPLGSPQAKCYGMLTYTLAKHLMGEPSLSCRELVRRIHAEYIALGILSPTPFVEGEQTEQSIFGRPILSEASRGRYTLQQRPEGLLVNAGELHGLTIGSVFAIDLKPDPRVLQRIAHVRVVGLGPLSSTVQPCAYDGVPAMATLSTPVAARLVHTQLAGRPIRVSMASKPMASDLQEKWKAVSARLNSLQSSSIQLVQTHDQADWMIRDADDGLYLTPLASLDRFATAPRDQATTMRIGPIPDHEPIDWLATRLKRVARAQHLIQLAVFAMRNQSQAPPLSVSLVVYSGLEDSHGRVVDMTAGRPRVAAGTIVGFEIQNQSRVTLDASLFFVDSHFGIESVFPVEGMADNRILPAGRFRTRRYRVNTQTTGLEHAVAIAVRGRPAQQPTTFPFLSQPSVEVGDPVHRTSQSEPREQRPFFESLLQKLDNSQTQRDRPLAGESSRDWTMQLLSWTTTVNSTKDESVPES</sequence>
<name>A0ABT0UAQ2_9BACT</name>
<feature type="region of interest" description="Disordered" evidence="1">
    <location>
        <begin position="695"/>
        <end position="717"/>
    </location>
</feature>
<dbReference type="InterPro" id="IPR011600">
    <property type="entry name" value="Pept_C14_caspase"/>
</dbReference>
<gene>
    <name evidence="3" type="ORF">NB063_22860</name>
</gene>
<dbReference type="Gene3D" id="3.40.50.1460">
    <property type="match status" value="1"/>
</dbReference>
<evidence type="ECO:0000313" key="3">
    <source>
        <dbReference type="EMBL" id="MCM2373463.1"/>
    </source>
</evidence>
<proteinExistence type="predicted"/>
<dbReference type="PANTHER" id="PTHR48104">
    <property type="entry name" value="METACASPASE-4"/>
    <property type="match status" value="1"/>
</dbReference>
<comment type="caution">
    <text evidence="3">The sequence shown here is derived from an EMBL/GenBank/DDBJ whole genome shotgun (WGS) entry which is preliminary data.</text>
</comment>
<organism evidence="3 4">
    <name type="scientific">Aporhodopirellula aestuarii</name>
    <dbReference type="NCBI Taxonomy" id="2950107"/>
    <lineage>
        <taxon>Bacteria</taxon>
        <taxon>Pseudomonadati</taxon>
        <taxon>Planctomycetota</taxon>
        <taxon>Planctomycetia</taxon>
        <taxon>Pirellulales</taxon>
        <taxon>Pirellulaceae</taxon>
        <taxon>Aporhodopirellula</taxon>
    </lineage>
</organism>
<evidence type="ECO:0000256" key="1">
    <source>
        <dbReference type="SAM" id="MobiDB-lite"/>
    </source>
</evidence>
<dbReference type="Proteomes" id="UP001202961">
    <property type="component" value="Unassembled WGS sequence"/>
</dbReference>
<evidence type="ECO:0000313" key="4">
    <source>
        <dbReference type="Proteomes" id="UP001202961"/>
    </source>
</evidence>
<dbReference type="SUPFAM" id="SSF52129">
    <property type="entry name" value="Caspase-like"/>
    <property type="match status" value="1"/>
</dbReference>
<feature type="domain" description="Peptidase C14 caspase" evidence="2">
    <location>
        <begin position="62"/>
        <end position="337"/>
    </location>
</feature>
<protein>
    <submittedName>
        <fullName evidence="3">Caspase family protein</fullName>
    </submittedName>
</protein>
<reference evidence="3 4" key="1">
    <citation type="journal article" date="2022" name="Syst. Appl. Microbiol.">
        <title>Rhodopirellula aestuarii sp. nov., a novel member of the genus Rhodopirellula isolated from brackish sediments collected in the Tagus River estuary, Portugal.</title>
        <authorList>
            <person name="Vitorino I.R."/>
            <person name="Klimek D."/>
            <person name="Calusinska M."/>
            <person name="Lobo-da-Cunha A."/>
            <person name="Vasconcelos V."/>
            <person name="Lage O.M."/>
        </authorList>
    </citation>
    <scope>NUCLEOTIDE SEQUENCE [LARGE SCALE GENOMIC DNA]</scope>
    <source>
        <strain evidence="3 4">ICT_H3.1</strain>
    </source>
</reference>
<dbReference type="Pfam" id="PF00656">
    <property type="entry name" value="Peptidase_C14"/>
    <property type="match status" value="1"/>
</dbReference>
<dbReference type="EMBL" id="JAMQBK010000062">
    <property type="protein sequence ID" value="MCM2373463.1"/>
    <property type="molecule type" value="Genomic_DNA"/>
</dbReference>
<accession>A0ABT0UAQ2</accession>
<dbReference type="InterPro" id="IPR029030">
    <property type="entry name" value="Caspase-like_dom_sf"/>
</dbReference>
<dbReference type="InterPro" id="IPR050452">
    <property type="entry name" value="Metacaspase"/>
</dbReference>
<dbReference type="PANTHER" id="PTHR48104:SF30">
    <property type="entry name" value="METACASPASE-1"/>
    <property type="match status" value="1"/>
</dbReference>
<dbReference type="RefSeq" id="WP_250931222.1">
    <property type="nucleotide sequence ID" value="NZ_JAMQBK010000062.1"/>
</dbReference>